<keyword evidence="4 6" id="KW-0378">Hydrolase</keyword>
<evidence type="ECO:0000256" key="5">
    <source>
        <dbReference type="ARBA" id="ARBA00022825"/>
    </source>
</evidence>
<protein>
    <recommendedName>
        <fullName evidence="6">Serine protease</fullName>
        <ecNumber evidence="6">3.4.21.-</ecNumber>
    </recommendedName>
</protein>
<dbReference type="eggNOG" id="COG3591">
    <property type="taxonomic scope" value="Bacteria"/>
</dbReference>
<dbReference type="HOGENOM" id="CLU_066144_0_0_7"/>
<evidence type="ECO:0000256" key="6">
    <source>
        <dbReference type="RuleBase" id="RU004296"/>
    </source>
</evidence>
<dbReference type="AlphaFoldDB" id="A9G7E8"/>
<dbReference type="InterPro" id="IPR045430">
    <property type="entry name" value="EAD1"/>
</dbReference>
<dbReference type="KEGG" id="scl:sce5685"/>
<dbReference type="InterPro" id="IPR009003">
    <property type="entry name" value="Peptidase_S1_PA"/>
</dbReference>
<evidence type="ECO:0000313" key="9">
    <source>
        <dbReference type="Proteomes" id="UP000002139"/>
    </source>
</evidence>
<dbReference type="InterPro" id="IPR043504">
    <property type="entry name" value="Peptidase_S1_PA_chymotrypsin"/>
</dbReference>
<reference evidence="8 9" key="1">
    <citation type="journal article" date="2007" name="Nat. Biotechnol.">
        <title>Complete genome sequence of the myxobacterium Sorangium cellulosum.</title>
        <authorList>
            <person name="Schneiker S."/>
            <person name="Perlova O."/>
            <person name="Kaiser O."/>
            <person name="Gerth K."/>
            <person name="Alici A."/>
            <person name="Altmeyer M.O."/>
            <person name="Bartels D."/>
            <person name="Bekel T."/>
            <person name="Beyer S."/>
            <person name="Bode E."/>
            <person name="Bode H.B."/>
            <person name="Bolten C.J."/>
            <person name="Choudhuri J.V."/>
            <person name="Doss S."/>
            <person name="Elnakady Y.A."/>
            <person name="Frank B."/>
            <person name="Gaigalat L."/>
            <person name="Goesmann A."/>
            <person name="Groeger C."/>
            <person name="Gross F."/>
            <person name="Jelsbak L."/>
            <person name="Jelsbak L."/>
            <person name="Kalinowski J."/>
            <person name="Kegler C."/>
            <person name="Knauber T."/>
            <person name="Konietzny S."/>
            <person name="Kopp M."/>
            <person name="Krause L."/>
            <person name="Krug D."/>
            <person name="Linke B."/>
            <person name="Mahmud T."/>
            <person name="Martinez-Arias R."/>
            <person name="McHardy A.C."/>
            <person name="Merai M."/>
            <person name="Meyer F."/>
            <person name="Mormann S."/>
            <person name="Munoz-Dorado J."/>
            <person name="Perez J."/>
            <person name="Pradella S."/>
            <person name="Rachid S."/>
            <person name="Raddatz G."/>
            <person name="Rosenau F."/>
            <person name="Rueckert C."/>
            <person name="Sasse F."/>
            <person name="Scharfe M."/>
            <person name="Schuster S.C."/>
            <person name="Suen G."/>
            <person name="Treuner-Lange A."/>
            <person name="Velicer G.J."/>
            <person name="Vorholter F.-J."/>
            <person name="Weissman K.J."/>
            <person name="Welch R.D."/>
            <person name="Wenzel S.C."/>
            <person name="Whitworth D.E."/>
            <person name="Wilhelm S."/>
            <person name="Wittmann C."/>
            <person name="Bloecker H."/>
            <person name="Puehler A."/>
            <person name="Mueller R."/>
        </authorList>
    </citation>
    <scope>NUCLEOTIDE SEQUENCE [LARGE SCALE GENOMIC DNA]</scope>
    <source>
        <strain evidence="9">So ce56</strain>
    </source>
</reference>
<proteinExistence type="inferred from homology"/>
<sequence>MPAVRGHFLDDQRYDLSRPESQEFYETMLGAYPKTSSAQRILATSGVDNDSIDFAQPARDYWEHALAVAARAGLTRKLAQIARADRLIAAYHPRLDRLMSASPALPEARSPAKDPVVWRGEEVVTGTQETFLDVAFLHHGLRAAESVVRLTTVTEEEKSFHGTGFLIAPDTFLTNHHVLHDRHGRPVKRVDIWFDYEIGPEGQLRRVGRYEGDVATIVGDAAHDWAILRSKEPVERPCRPLSLVPSKPVTKGDFVYIVQHPEGRPKKIGLLHNEVVDVSADRVQYLTDTLRGSSGSPVCNELWEVVALHYRGIEGDPVKGTVCKNEGILIDRVVDGLTARGILQPAASR</sequence>
<comment type="similarity">
    <text evidence="1 6">Belongs to the peptidase S1B family.</text>
</comment>
<keyword evidence="9" id="KW-1185">Reference proteome</keyword>
<accession>A9G7E8</accession>
<feature type="domain" description="Effector-associated" evidence="7">
    <location>
        <begin position="15"/>
        <end position="94"/>
    </location>
</feature>
<evidence type="ECO:0000256" key="4">
    <source>
        <dbReference type="ARBA" id="ARBA00022801"/>
    </source>
</evidence>
<keyword evidence="5 6" id="KW-0720">Serine protease</keyword>
<dbReference type="Proteomes" id="UP000002139">
    <property type="component" value="Chromosome"/>
</dbReference>
<evidence type="ECO:0000259" key="7">
    <source>
        <dbReference type="Pfam" id="PF19955"/>
    </source>
</evidence>
<dbReference type="RefSeq" id="WP_012238313.1">
    <property type="nucleotide sequence ID" value="NC_010162.1"/>
</dbReference>
<keyword evidence="3" id="KW-0732">Signal</keyword>
<evidence type="ECO:0000313" key="8">
    <source>
        <dbReference type="EMBL" id="CAN95848.1"/>
    </source>
</evidence>
<dbReference type="GO" id="GO:0006508">
    <property type="term" value="P:proteolysis"/>
    <property type="evidence" value="ECO:0007669"/>
    <property type="project" value="UniProtKB-KW"/>
</dbReference>
<dbReference type="SUPFAM" id="SSF50494">
    <property type="entry name" value="Trypsin-like serine proteases"/>
    <property type="match status" value="1"/>
</dbReference>
<evidence type="ECO:0000256" key="3">
    <source>
        <dbReference type="ARBA" id="ARBA00022729"/>
    </source>
</evidence>
<dbReference type="EMBL" id="AM746676">
    <property type="protein sequence ID" value="CAN95848.1"/>
    <property type="molecule type" value="Genomic_DNA"/>
</dbReference>
<dbReference type="GO" id="GO:0008236">
    <property type="term" value="F:serine-type peptidase activity"/>
    <property type="evidence" value="ECO:0007669"/>
    <property type="project" value="UniProtKB-KW"/>
</dbReference>
<dbReference type="PANTHER" id="PTHR36234">
    <property type="entry name" value="LYSYL ENDOPEPTIDASE"/>
    <property type="match status" value="1"/>
</dbReference>
<dbReference type="EC" id="3.4.21.-" evidence="6"/>
<dbReference type="Gene3D" id="2.40.10.10">
    <property type="entry name" value="Trypsin-like serine proteases"/>
    <property type="match status" value="2"/>
</dbReference>
<dbReference type="PRINTS" id="PR00839">
    <property type="entry name" value="V8PROTEASE"/>
</dbReference>
<evidence type="ECO:0000256" key="1">
    <source>
        <dbReference type="ARBA" id="ARBA00008764"/>
    </source>
</evidence>
<dbReference type="Pfam" id="PF13365">
    <property type="entry name" value="Trypsin_2"/>
    <property type="match status" value="1"/>
</dbReference>
<evidence type="ECO:0000256" key="2">
    <source>
        <dbReference type="ARBA" id="ARBA00022670"/>
    </source>
</evidence>
<dbReference type="Pfam" id="PF19955">
    <property type="entry name" value="EAD1"/>
    <property type="match status" value="1"/>
</dbReference>
<dbReference type="STRING" id="448385.sce5685"/>
<dbReference type="PANTHER" id="PTHR36234:SF5">
    <property type="entry name" value="LYSYL ENDOPEPTIDASE"/>
    <property type="match status" value="1"/>
</dbReference>
<name>A9G7E8_SORC5</name>
<dbReference type="BioCyc" id="SCEL448385:SCE_RS49300-MONOMER"/>
<dbReference type="OrthoDB" id="513782at2"/>
<organism evidence="8 9">
    <name type="scientific">Sorangium cellulosum (strain So ce56)</name>
    <name type="common">Polyangium cellulosum (strain So ce56)</name>
    <dbReference type="NCBI Taxonomy" id="448385"/>
    <lineage>
        <taxon>Bacteria</taxon>
        <taxon>Pseudomonadati</taxon>
        <taxon>Myxococcota</taxon>
        <taxon>Polyangia</taxon>
        <taxon>Polyangiales</taxon>
        <taxon>Polyangiaceae</taxon>
        <taxon>Sorangium</taxon>
    </lineage>
</organism>
<keyword evidence="2 6" id="KW-0645">Protease</keyword>
<dbReference type="InterPro" id="IPR008256">
    <property type="entry name" value="Peptidase_S1B"/>
</dbReference>
<gene>
    <name evidence="8" type="ordered locus">sce5685</name>
</gene>